<evidence type="ECO:0000256" key="2">
    <source>
        <dbReference type="ARBA" id="ARBA00022491"/>
    </source>
</evidence>
<dbReference type="KEGG" id="pda:120111210"/>
<accession>A0A8B9AAW3</accession>
<dbReference type="SUPFAM" id="SSF47762">
    <property type="entry name" value="PAH2 domain"/>
    <property type="match status" value="2"/>
</dbReference>
<dbReference type="InterPro" id="IPR003822">
    <property type="entry name" value="PAH"/>
</dbReference>
<keyword evidence="3 4" id="KW-0539">Nucleus</keyword>
<dbReference type="OrthoDB" id="10265969at2759"/>
<dbReference type="Gene3D" id="1.20.1160.11">
    <property type="entry name" value="Paired amphipathic helix"/>
    <property type="match status" value="1"/>
</dbReference>
<proteinExistence type="predicted"/>
<dbReference type="Pfam" id="PF02671">
    <property type="entry name" value="PAH"/>
    <property type="match status" value="1"/>
</dbReference>
<dbReference type="Proteomes" id="UP000228380">
    <property type="component" value="Chromosome 6"/>
</dbReference>
<evidence type="ECO:0000313" key="6">
    <source>
        <dbReference type="RefSeq" id="XP_038983700.1"/>
    </source>
</evidence>
<dbReference type="PROSITE" id="PS51477">
    <property type="entry name" value="PAH"/>
    <property type="match status" value="1"/>
</dbReference>
<gene>
    <name evidence="6" type="primary">LOC120111210</name>
</gene>
<evidence type="ECO:0000313" key="5">
    <source>
        <dbReference type="Proteomes" id="UP000228380"/>
    </source>
</evidence>
<dbReference type="GO" id="GO:0000118">
    <property type="term" value="C:histone deacetylase complex"/>
    <property type="evidence" value="ECO:0007669"/>
    <property type="project" value="TreeGrafter"/>
</dbReference>
<organism evidence="5 6">
    <name type="scientific">Phoenix dactylifera</name>
    <name type="common">Date palm</name>
    <dbReference type="NCBI Taxonomy" id="42345"/>
    <lineage>
        <taxon>Eukaryota</taxon>
        <taxon>Viridiplantae</taxon>
        <taxon>Streptophyta</taxon>
        <taxon>Embryophyta</taxon>
        <taxon>Tracheophyta</taxon>
        <taxon>Spermatophyta</taxon>
        <taxon>Magnoliopsida</taxon>
        <taxon>Liliopsida</taxon>
        <taxon>Arecaceae</taxon>
        <taxon>Coryphoideae</taxon>
        <taxon>Phoeniceae</taxon>
        <taxon>Phoenix</taxon>
    </lineage>
</organism>
<name>A0A8B9AAW3_PHODC</name>
<keyword evidence="5" id="KW-1185">Reference proteome</keyword>
<keyword evidence="2" id="KW-0678">Repressor</keyword>
<dbReference type="GO" id="GO:0000122">
    <property type="term" value="P:negative regulation of transcription by RNA polymerase II"/>
    <property type="evidence" value="ECO:0007669"/>
    <property type="project" value="TreeGrafter"/>
</dbReference>
<dbReference type="GO" id="GO:0003714">
    <property type="term" value="F:transcription corepressor activity"/>
    <property type="evidence" value="ECO:0007669"/>
    <property type="project" value="InterPro"/>
</dbReference>
<protein>
    <submittedName>
        <fullName evidence="6">Paired amphipathic helix protein Sin3-like 4</fullName>
    </submittedName>
</protein>
<dbReference type="GeneID" id="120111210"/>
<dbReference type="RefSeq" id="XP_038983700.1">
    <property type="nucleotide sequence ID" value="XM_039127772.1"/>
</dbReference>
<reference evidence="5" key="1">
    <citation type="journal article" date="2019" name="Nat. Commun.">
        <title>Genome-wide association mapping of date palm fruit traits.</title>
        <authorList>
            <person name="Hazzouri K.M."/>
            <person name="Gros-Balthazard M."/>
            <person name="Flowers J.M."/>
            <person name="Copetti D."/>
            <person name="Lemansour A."/>
            <person name="Lebrun M."/>
            <person name="Masmoudi K."/>
            <person name="Ferrand S."/>
            <person name="Dhar M.I."/>
            <person name="Fresquez Z.A."/>
            <person name="Rosas U."/>
            <person name="Zhang J."/>
            <person name="Talag J."/>
            <person name="Lee S."/>
            <person name="Kudrna D."/>
            <person name="Powell R.F."/>
            <person name="Leitch I.J."/>
            <person name="Krueger R.R."/>
            <person name="Wing R.A."/>
            <person name="Amiri K.M.A."/>
            <person name="Purugganan M.D."/>
        </authorList>
    </citation>
    <scope>NUCLEOTIDE SEQUENCE [LARGE SCALE GENOMIC DNA]</scope>
    <source>
        <strain evidence="5">cv. Khalas</strain>
    </source>
</reference>
<sequence>MQEKPIVHEDALHFLNKVKVIFHTTEPIDYAAMKQKYDDAGDYLGHVEDAFQDCREKYDDLLTILSCYCLQRIDLSMCTSRVREVFRRHPDLLLGFNAFLPKHCEVVLPLVDNRLSHKMPLEPEDASHFIEKAKSCFKKDEQIYNSLINIIGIHSKRKVLWSNDCLQGGD</sequence>
<reference evidence="6" key="2">
    <citation type="submission" date="2025-08" db="UniProtKB">
        <authorList>
            <consortium name="RefSeq"/>
        </authorList>
    </citation>
    <scope>IDENTIFICATION</scope>
    <source>
        <tissue evidence="6">Young leaves</tissue>
    </source>
</reference>
<dbReference type="AlphaFoldDB" id="A0A8B9AAW3"/>
<evidence type="ECO:0000256" key="1">
    <source>
        <dbReference type="ARBA" id="ARBA00004123"/>
    </source>
</evidence>
<evidence type="ECO:0000256" key="3">
    <source>
        <dbReference type="ARBA" id="ARBA00023242"/>
    </source>
</evidence>
<dbReference type="InterPro" id="IPR039774">
    <property type="entry name" value="Sin3-like"/>
</dbReference>
<dbReference type="InterPro" id="IPR036600">
    <property type="entry name" value="PAH_sf"/>
</dbReference>
<evidence type="ECO:0000256" key="4">
    <source>
        <dbReference type="PROSITE-ProRule" id="PRU00810"/>
    </source>
</evidence>
<comment type="subcellular location">
    <subcellularLocation>
        <location evidence="1 4">Nucleus</location>
    </subcellularLocation>
</comment>
<dbReference type="PANTHER" id="PTHR12346">
    <property type="entry name" value="SIN3B-RELATED"/>
    <property type="match status" value="1"/>
</dbReference>
<dbReference type="PANTHER" id="PTHR12346:SF0">
    <property type="entry name" value="SIN3A, ISOFORM G"/>
    <property type="match status" value="1"/>
</dbReference>
<dbReference type="GO" id="GO:0000785">
    <property type="term" value="C:chromatin"/>
    <property type="evidence" value="ECO:0007669"/>
    <property type="project" value="TreeGrafter"/>
</dbReference>